<dbReference type="InterPro" id="IPR009057">
    <property type="entry name" value="Homeodomain-like_sf"/>
</dbReference>
<feature type="transmembrane region" description="Helical" evidence="14">
    <location>
        <begin position="1157"/>
        <end position="1180"/>
    </location>
</feature>
<dbReference type="InterPro" id="IPR017930">
    <property type="entry name" value="Myb_dom"/>
</dbReference>
<evidence type="ECO:0000256" key="1">
    <source>
        <dbReference type="ARBA" id="ARBA00004123"/>
    </source>
</evidence>
<dbReference type="Gene3D" id="1.10.10.60">
    <property type="entry name" value="Homeodomain-like"/>
    <property type="match status" value="1"/>
</dbReference>
<dbReference type="PROSITE" id="PS51294">
    <property type="entry name" value="HTH_MYB"/>
    <property type="match status" value="1"/>
</dbReference>
<feature type="compositionally biased region" description="Polar residues" evidence="13">
    <location>
        <begin position="283"/>
        <end position="292"/>
    </location>
</feature>
<organism evidence="17">
    <name type="scientific">Ananas comosus var. bracteatus</name>
    <name type="common">red pineapple</name>
    <dbReference type="NCBI Taxonomy" id="296719"/>
    <lineage>
        <taxon>Eukaryota</taxon>
        <taxon>Viridiplantae</taxon>
        <taxon>Streptophyta</taxon>
        <taxon>Embryophyta</taxon>
        <taxon>Tracheophyta</taxon>
        <taxon>Spermatophyta</taxon>
        <taxon>Magnoliopsida</taxon>
        <taxon>Liliopsida</taxon>
        <taxon>Poales</taxon>
        <taxon>Bromeliaceae</taxon>
        <taxon>Bromelioideae</taxon>
        <taxon>Ananas</taxon>
    </lineage>
</organism>
<dbReference type="EMBL" id="CAJEUB010000011">
    <property type="protein sequence ID" value="CAD1846105.1"/>
    <property type="molecule type" value="Genomic_DNA"/>
</dbReference>
<sequence>MENPSPSSRAEAFPVGLRVLVVDDDPTWLKILEKMLRKCSYEGFVTCFLSEILDKLLEHVGLEMDLPVIMMSIDGETSRVMKGVQHGACDYLLKPVRMKELKNIWQHVYRKKMHEVREIEGHDIAEELQIIRNGYENYEERNIFNVGESNPLRKRKDVDNKEQSDQEINDPATVKKARVVWSVDLHQKFVNAVNQIGFDKVGPKKILDLMNVPGLTRENVASHLQKYRLYLSRLQKQNEGRSVGGSVNVQSESNPKCPEGNSELRGPSQLHHNNPARVYEGTSPKNQPQGTIPDTHFKDFSSVIPLEVFDEKKALRNDVPDSRKTNNTSQMESVLSFKKVPPNVGSKSSVPAMPKFQPWNEGVPVVQFMQYPKHDRERCSLLEDYSCLPKPNQEKPLSFNHFPTPPPVISITCNVEKGLSEVKPLIADYIKTFSPMTCTVDSVSLQVTHGVINSNTLMHQHLMLMNHQKSPPPPLNPSPRPNGANWGGADCGGANGGGVDGGVVGVGGGGGGVGLGVGRRMHTLFSVECQDYFDWQTVGLVHSLRKAGHPGPLTLLSCSAADLRSYRGIRLAPTLLVPSMSRHPRTGDWYPAINKPAGVVHWLKHSKDAENVDWVVILDADMIVRGPILPWELGAEKGKPVAAYYGYLRGCDNVLARLHTKHPELCDKVGGLLVMHIDDLRALAPLWLSKTEEVRGDRAHWATNITGDIYGQGWISEMYGYSFGAAEVGLRHKINDDLMIYPGYIPRVGVEPIIMHYGLPFEVGNWSFSKLDHHEDDIVYDCNRLFPPPPFLERIEMMEANPNLRRSLFLSIECINTLNEGLLLHHASMGCPRPKWSRYMSFLKSKRFAELTKPKYLNADQIHYQLSEKKIVSEEPGNITRLLSCTDEELKRYKGHDLAPTHYVPSMSLHPLTGDWYPAINKPAAVLHWLNHVQTDAEYIVILDADMIMRGSITPWDYGAKRGHPVSTPYGYLIGCDNVLANRYILAILQLVTRLALNLRHIIRRDILIYPGYVPEPGVKYKVFHYGLRFGVGNWSFDKADWRDVDMVNNCWAKFPEPPDPSTVAAEAENIRQRDLLSIECGRALNKALYLHHLKRNCPTSESSNNATHIEKTTGISLVSSDQGHSDSMRINRKNRDSVFDSHLQSTHGSHHVRSRWAGMFALWVFSVLGFLTIITVFLSSNRRWSSRTRAARSKKSFA</sequence>
<evidence type="ECO:0000256" key="9">
    <source>
        <dbReference type="ARBA" id="ARBA00023136"/>
    </source>
</evidence>
<evidence type="ECO:0000256" key="2">
    <source>
        <dbReference type="ARBA" id="ARBA00004167"/>
    </source>
</evidence>
<evidence type="ECO:0000259" key="16">
    <source>
        <dbReference type="PROSITE" id="PS51294"/>
    </source>
</evidence>
<dbReference type="AlphaFoldDB" id="A0A6V7QTP0"/>
<keyword evidence="5 14" id="KW-0812">Transmembrane</keyword>
<dbReference type="SUPFAM" id="SSF46689">
    <property type="entry name" value="Homeodomain-like"/>
    <property type="match status" value="1"/>
</dbReference>
<gene>
    <name evidence="17" type="ORF">CB5_LOCUS29316</name>
</gene>
<reference evidence="17" key="1">
    <citation type="submission" date="2020-07" db="EMBL/GenBank/DDBJ databases">
        <authorList>
            <person name="Lin J."/>
        </authorList>
    </citation>
    <scope>NUCLEOTIDE SEQUENCE</scope>
</reference>
<feature type="region of interest" description="Disordered" evidence="13">
    <location>
        <begin position="238"/>
        <end position="294"/>
    </location>
</feature>
<accession>A0A6V7QTP0</accession>
<evidence type="ECO:0000256" key="4">
    <source>
        <dbReference type="ARBA" id="ARBA00022679"/>
    </source>
</evidence>
<feature type="domain" description="HTH myb-type" evidence="16">
    <location>
        <begin position="173"/>
        <end position="232"/>
    </location>
</feature>
<keyword evidence="7" id="KW-0805">Transcription regulation</keyword>
<dbReference type="Gene3D" id="3.40.50.2300">
    <property type="match status" value="1"/>
</dbReference>
<keyword evidence="4" id="KW-0808">Transferase</keyword>
<proteinExistence type="predicted"/>
<evidence type="ECO:0000256" key="6">
    <source>
        <dbReference type="ARBA" id="ARBA00022989"/>
    </source>
</evidence>
<evidence type="ECO:0000256" key="3">
    <source>
        <dbReference type="ARBA" id="ARBA00022676"/>
    </source>
</evidence>
<keyword evidence="10" id="KW-0804">Transcription</keyword>
<feature type="compositionally biased region" description="Polar residues" evidence="13">
    <location>
        <begin position="245"/>
        <end position="254"/>
    </location>
</feature>
<feature type="compositionally biased region" description="Pro residues" evidence="13">
    <location>
        <begin position="470"/>
        <end position="480"/>
    </location>
</feature>
<evidence type="ECO:0000256" key="13">
    <source>
        <dbReference type="SAM" id="MobiDB-lite"/>
    </source>
</evidence>
<dbReference type="PANTHER" id="PTHR31485:SF7">
    <property type="entry name" value="PEPTIDYL SERINE ALPHA-GALACTOSYLTRANSFERASE"/>
    <property type="match status" value="1"/>
</dbReference>
<dbReference type="InterPro" id="IPR006447">
    <property type="entry name" value="Myb_dom_plants"/>
</dbReference>
<dbReference type="InterPro" id="IPR001005">
    <property type="entry name" value="SANT/Myb"/>
</dbReference>
<keyword evidence="8" id="KW-0238">DNA-binding</keyword>
<keyword evidence="6 14" id="KW-1133">Transmembrane helix</keyword>
<protein>
    <submittedName>
        <fullName evidence="17">Uncharacterized protein</fullName>
    </submittedName>
</protein>
<dbReference type="GO" id="GO:0016020">
    <property type="term" value="C:membrane"/>
    <property type="evidence" value="ECO:0007669"/>
    <property type="project" value="UniProtKB-SubCell"/>
</dbReference>
<dbReference type="Pfam" id="PF23452">
    <property type="entry name" value="HPAT"/>
    <property type="match status" value="1"/>
</dbReference>
<dbReference type="FunFam" id="1.10.10.60:FF:000007">
    <property type="entry name" value="Two-component response regulator"/>
    <property type="match status" value="1"/>
</dbReference>
<evidence type="ECO:0000256" key="12">
    <source>
        <dbReference type="PROSITE-ProRule" id="PRU00169"/>
    </source>
</evidence>
<dbReference type="PROSITE" id="PS50110">
    <property type="entry name" value="RESPONSE_REGULATORY"/>
    <property type="match status" value="1"/>
</dbReference>
<name>A0A6V7QTP0_ANACO</name>
<feature type="region of interest" description="Disordered" evidence="13">
    <location>
        <begin position="468"/>
        <end position="489"/>
    </location>
</feature>
<keyword evidence="11" id="KW-0539">Nucleus</keyword>
<dbReference type="GO" id="GO:0003677">
    <property type="term" value="F:DNA binding"/>
    <property type="evidence" value="ECO:0007669"/>
    <property type="project" value="UniProtKB-KW"/>
</dbReference>
<dbReference type="InterPro" id="IPR001789">
    <property type="entry name" value="Sig_transdc_resp-reg_receiver"/>
</dbReference>
<evidence type="ECO:0000256" key="10">
    <source>
        <dbReference type="ARBA" id="ARBA00023163"/>
    </source>
</evidence>
<dbReference type="SMART" id="SM00448">
    <property type="entry name" value="REC"/>
    <property type="match status" value="1"/>
</dbReference>
<comment type="caution">
    <text evidence="12">Lacks conserved residue(s) required for the propagation of feature annotation.</text>
</comment>
<dbReference type="GO" id="GO:0016757">
    <property type="term" value="F:glycosyltransferase activity"/>
    <property type="evidence" value="ECO:0007669"/>
    <property type="project" value="UniProtKB-KW"/>
</dbReference>
<dbReference type="InterPro" id="IPR056508">
    <property type="entry name" value="HPAT-like"/>
</dbReference>
<dbReference type="NCBIfam" id="TIGR01557">
    <property type="entry name" value="myb_SHAQKYF"/>
    <property type="match status" value="1"/>
</dbReference>
<evidence type="ECO:0000256" key="14">
    <source>
        <dbReference type="SAM" id="Phobius"/>
    </source>
</evidence>
<comment type="subcellular location">
    <subcellularLocation>
        <location evidence="2">Membrane</location>
        <topology evidence="2">Single-pass membrane protein</topology>
    </subcellularLocation>
    <subcellularLocation>
        <location evidence="1">Nucleus</location>
    </subcellularLocation>
</comment>
<dbReference type="CDD" id="cd17584">
    <property type="entry name" value="REC_typeB_ARR-like"/>
    <property type="match status" value="1"/>
</dbReference>
<evidence type="ECO:0000256" key="8">
    <source>
        <dbReference type="ARBA" id="ARBA00023125"/>
    </source>
</evidence>
<feature type="domain" description="Response regulatory" evidence="15">
    <location>
        <begin position="1"/>
        <end position="109"/>
    </location>
</feature>
<evidence type="ECO:0000256" key="5">
    <source>
        <dbReference type="ARBA" id="ARBA00022692"/>
    </source>
</evidence>
<dbReference type="Pfam" id="PF00249">
    <property type="entry name" value="Myb_DNA-binding"/>
    <property type="match status" value="1"/>
</dbReference>
<dbReference type="GO" id="GO:0005634">
    <property type="term" value="C:nucleus"/>
    <property type="evidence" value="ECO:0007669"/>
    <property type="project" value="UniProtKB-SubCell"/>
</dbReference>
<dbReference type="SUPFAM" id="SSF52172">
    <property type="entry name" value="CheY-like"/>
    <property type="match status" value="1"/>
</dbReference>
<dbReference type="InterPro" id="IPR044845">
    <property type="entry name" value="HPAT/SRGT1-like"/>
</dbReference>
<dbReference type="PANTHER" id="PTHR31485">
    <property type="entry name" value="PEPTIDYL SERINE ALPHA-GALACTOSYLTRANSFERASE"/>
    <property type="match status" value="1"/>
</dbReference>
<evidence type="ECO:0000256" key="7">
    <source>
        <dbReference type="ARBA" id="ARBA00023015"/>
    </source>
</evidence>
<evidence type="ECO:0000313" key="17">
    <source>
        <dbReference type="EMBL" id="CAD1846105.1"/>
    </source>
</evidence>
<evidence type="ECO:0000259" key="15">
    <source>
        <dbReference type="PROSITE" id="PS50110"/>
    </source>
</evidence>
<dbReference type="GO" id="GO:0000160">
    <property type="term" value="P:phosphorelay signal transduction system"/>
    <property type="evidence" value="ECO:0007669"/>
    <property type="project" value="InterPro"/>
</dbReference>
<dbReference type="InterPro" id="IPR011006">
    <property type="entry name" value="CheY-like_superfamily"/>
</dbReference>
<keyword evidence="3" id="KW-0328">Glycosyltransferase</keyword>
<keyword evidence="9 14" id="KW-0472">Membrane</keyword>
<evidence type="ECO:0000256" key="11">
    <source>
        <dbReference type="ARBA" id="ARBA00023242"/>
    </source>
</evidence>